<accession>E4ZT77</accession>
<sequence length="95" mass="10791">MRFLLPIFSATLAFAINEAFEGRPCCQKWIEQCKLEGAVGCMLADYNYCVVPSSTCQEQCNGFFGRNGRSTHGRDTEYVYQIHNMYTANEKDPTC</sequence>
<dbReference type="Proteomes" id="UP000002668">
    <property type="component" value="Genome"/>
</dbReference>
<name>E4ZT77_LEPMJ</name>
<reference evidence="3" key="1">
    <citation type="journal article" date="2011" name="Nat. Commun.">
        <title>Effector diversification within compartments of the Leptosphaeria maculans genome affected by Repeat-Induced Point mutations.</title>
        <authorList>
            <person name="Rouxel T."/>
            <person name="Grandaubert J."/>
            <person name="Hane J.K."/>
            <person name="Hoede C."/>
            <person name="van de Wouw A.P."/>
            <person name="Couloux A."/>
            <person name="Dominguez V."/>
            <person name="Anthouard V."/>
            <person name="Bally P."/>
            <person name="Bourras S."/>
            <person name="Cozijnsen A.J."/>
            <person name="Ciuffetti L.M."/>
            <person name="Degrave A."/>
            <person name="Dilmaghani A."/>
            <person name="Duret L."/>
            <person name="Fudal I."/>
            <person name="Goodwin S.B."/>
            <person name="Gout L."/>
            <person name="Glaser N."/>
            <person name="Linglin J."/>
            <person name="Kema G.H.J."/>
            <person name="Lapalu N."/>
            <person name="Lawrence C.B."/>
            <person name="May K."/>
            <person name="Meyer M."/>
            <person name="Ollivier B."/>
            <person name="Poulain J."/>
            <person name="Schoch C.L."/>
            <person name="Simon A."/>
            <person name="Spatafora J.W."/>
            <person name="Stachowiak A."/>
            <person name="Turgeon B.G."/>
            <person name="Tyler B.M."/>
            <person name="Vincent D."/>
            <person name="Weissenbach J."/>
            <person name="Amselem J."/>
            <person name="Quesneville H."/>
            <person name="Oliver R.P."/>
            <person name="Wincker P."/>
            <person name="Balesdent M.-H."/>
            <person name="Howlett B.J."/>
        </authorList>
    </citation>
    <scope>NUCLEOTIDE SEQUENCE [LARGE SCALE GENOMIC DNA]</scope>
    <source>
        <strain evidence="3">JN3 / isolate v23.1.3 / race Av1-4-5-6-7-8</strain>
    </source>
</reference>
<evidence type="ECO:0000313" key="2">
    <source>
        <dbReference type="EMBL" id="CBX90019.1"/>
    </source>
</evidence>
<keyword evidence="3" id="KW-1185">Reference proteome</keyword>
<dbReference type="EMBL" id="FP929124">
    <property type="protein sequence ID" value="CBX90019.1"/>
    <property type="molecule type" value="Genomic_DNA"/>
</dbReference>
<gene>
    <name evidence="2" type="ORF">LEMA_uP119060.1</name>
</gene>
<dbReference type="HOGENOM" id="CLU_2373163_0_0_1"/>
<evidence type="ECO:0000256" key="1">
    <source>
        <dbReference type="SAM" id="SignalP"/>
    </source>
</evidence>
<dbReference type="GeneID" id="13291189"/>
<keyword evidence="1" id="KW-0732">Signal</keyword>
<dbReference type="InParanoid" id="E4ZT77"/>
<feature type="signal peptide" evidence="1">
    <location>
        <begin position="1"/>
        <end position="15"/>
    </location>
</feature>
<dbReference type="VEuPathDB" id="FungiDB:LEMA_uP119060.1"/>
<protein>
    <submittedName>
        <fullName evidence="2">Predicted protein</fullName>
    </submittedName>
</protein>
<proteinExistence type="predicted"/>
<evidence type="ECO:0000313" key="3">
    <source>
        <dbReference type="Proteomes" id="UP000002668"/>
    </source>
</evidence>
<feature type="chain" id="PRO_5013197935" evidence="1">
    <location>
        <begin position="16"/>
        <end position="95"/>
    </location>
</feature>
<dbReference type="AlphaFoldDB" id="E4ZT77"/>
<organism evidence="3">
    <name type="scientific">Leptosphaeria maculans (strain JN3 / isolate v23.1.3 / race Av1-4-5-6-7-8)</name>
    <name type="common">Blackleg fungus</name>
    <name type="synonym">Phoma lingam</name>
    <dbReference type="NCBI Taxonomy" id="985895"/>
    <lineage>
        <taxon>Eukaryota</taxon>
        <taxon>Fungi</taxon>
        <taxon>Dikarya</taxon>
        <taxon>Ascomycota</taxon>
        <taxon>Pezizomycotina</taxon>
        <taxon>Dothideomycetes</taxon>
        <taxon>Pleosporomycetidae</taxon>
        <taxon>Pleosporales</taxon>
        <taxon>Pleosporineae</taxon>
        <taxon>Leptosphaeriaceae</taxon>
        <taxon>Plenodomus</taxon>
        <taxon>Plenodomus lingam/Leptosphaeria maculans species complex</taxon>
    </lineage>
</organism>